<dbReference type="SUPFAM" id="SSF53335">
    <property type="entry name" value="S-adenosyl-L-methionine-dependent methyltransferases"/>
    <property type="match status" value="1"/>
</dbReference>
<dbReference type="CDD" id="cd02440">
    <property type="entry name" value="AdoMet_MTases"/>
    <property type="match status" value="1"/>
</dbReference>
<dbReference type="GO" id="GO:0008168">
    <property type="term" value="F:methyltransferase activity"/>
    <property type="evidence" value="ECO:0007669"/>
    <property type="project" value="UniProtKB-KW"/>
</dbReference>
<sequence>MYFFRSSPFMTRDLRNLSHGQHRSRTDLEARLAELGDLPGWPVSRQVALLRDVANCQLGEFLLTHGGLDAHWTDVVVGRQPGTGEATERMLLQRLPAAAATRARFEIFTRQLQHALRPGMALVSLPCGTLTDLLSLDFSQARPARLIGIDIDDAALATAARRAAELGMDVELRQEDAWRCRLDVAADIVVSHGLSIYEPDDDRVRELYRRCAAMLKPTGLLVTSFMTPPPSLSPDSPWRMDILNPDDLMLQQVLFTRLLQPAWTGLRSHARTRALLQDAGLDEIVFHDDPAALFPTVTARRCG</sequence>
<dbReference type="AlphaFoldDB" id="A0A158M2Y8"/>
<name>A0A158M2Y8_9BORD</name>
<dbReference type="InterPro" id="IPR041698">
    <property type="entry name" value="Methyltransf_25"/>
</dbReference>
<dbReference type="STRING" id="35814.BBB42_06655"/>
<keyword evidence="2" id="KW-0808">Transferase</keyword>
<evidence type="ECO:0000313" key="3">
    <source>
        <dbReference type="Proteomes" id="UP000026682"/>
    </source>
</evidence>
<dbReference type="Proteomes" id="UP000026682">
    <property type="component" value="Unassembled WGS sequence"/>
</dbReference>
<dbReference type="EMBL" id="JFZZ01000070">
    <property type="protein sequence ID" value="KAK90722.1"/>
    <property type="molecule type" value="Genomic_DNA"/>
</dbReference>
<evidence type="ECO:0000259" key="1">
    <source>
        <dbReference type="Pfam" id="PF13649"/>
    </source>
</evidence>
<protein>
    <submittedName>
        <fullName evidence="2">Methyltransferase domain protein</fullName>
    </submittedName>
</protein>
<keyword evidence="2" id="KW-0489">Methyltransferase</keyword>
<dbReference type="GO" id="GO:0032259">
    <property type="term" value="P:methylation"/>
    <property type="evidence" value="ECO:0007669"/>
    <property type="project" value="UniProtKB-KW"/>
</dbReference>
<dbReference type="Gene3D" id="3.40.50.150">
    <property type="entry name" value="Vaccinia Virus protein VP39"/>
    <property type="match status" value="1"/>
</dbReference>
<dbReference type="InterPro" id="IPR029063">
    <property type="entry name" value="SAM-dependent_MTases_sf"/>
</dbReference>
<accession>A0A158M2Y8</accession>
<dbReference type="Pfam" id="PF13649">
    <property type="entry name" value="Methyltransf_25"/>
    <property type="match status" value="1"/>
</dbReference>
<proteinExistence type="predicted"/>
<dbReference type="PATRIC" id="fig|1331206.3.peg.1871"/>
<gene>
    <name evidence="2" type="ORF">L497_0669</name>
</gene>
<feature type="domain" description="Methyltransferase" evidence="1">
    <location>
        <begin position="134"/>
        <end position="219"/>
    </location>
</feature>
<comment type="caution">
    <text evidence="2">The sequence shown here is derived from an EMBL/GenBank/DDBJ whole genome shotgun (WGS) entry which is preliminary data.</text>
</comment>
<evidence type="ECO:0000313" key="2">
    <source>
        <dbReference type="EMBL" id="KAK90722.1"/>
    </source>
</evidence>
<organism evidence="2 3">
    <name type="scientific">Bordetella holmesii CDC-H585-BH</name>
    <dbReference type="NCBI Taxonomy" id="1331206"/>
    <lineage>
        <taxon>Bacteria</taxon>
        <taxon>Pseudomonadati</taxon>
        <taxon>Pseudomonadota</taxon>
        <taxon>Betaproteobacteria</taxon>
        <taxon>Burkholderiales</taxon>
        <taxon>Alcaligenaceae</taxon>
        <taxon>Bordetella</taxon>
    </lineage>
</organism>
<reference evidence="2 3" key="1">
    <citation type="submission" date="2014-03" db="EMBL/GenBank/DDBJ databases">
        <title>Genome sequence of Bordetella holmseii.</title>
        <authorList>
            <person name="Harvill E."/>
            <person name="Goodfield L.L."/>
            <person name="Ivanov Y."/>
            <person name="Meyer J.A."/>
            <person name="Newth C."/>
            <person name="Cassiday P."/>
            <person name="Tondella M.L."/>
            <person name="Liao P."/>
            <person name="Zimmerman J."/>
            <person name="Meert K."/>
            <person name="Wessel D."/>
            <person name="Berger J."/>
            <person name="Dean J.M."/>
            <person name="Holubkov R."/>
            <person name="Burr J."/>
            <person name="Liu T."/>
            <person name="Brinkac L.M."/>
            <person name="Sanka R."/>
            <person name="Kim M."/>
            <person name="Losada L."/>
        </authorList>
    </citation>
    <scope>NUCLEOTIDE SEQUENCE [LARGE SCALE GENOMIC DNA]</scope>
    <source>
        <strain evidence="2 3">CDC-H585-BH</strain>
    </source>
</reference>